<dbReference type="CDD" id="cd11056">
    <property type="entry name" value="CYP6-like"/>
    <property type="match status" value="1"/>
</dbReference>
<comment type="subcellular location">
    <subcellularLocation>
        <location evidence="3">Endoplasmic reticulum membrane</location>
        <topology evidence="3">Peripheral membrane protein</topology>
    </subcellularLocation>
    <subcellularLocation>
        <location evidence="2">Microsome membrane</location>
        <topology evidence="2">Peripheral membrane protein</topology>
    </subcellularLocation>
</comment>
<dbReference type="InterPro" id="IPR050476">
    <property type="entry name" value="Insect_CytP450_Detox"/>
</dbReference>
<dbReference type="PRINTS" id="PR00463">
    <property type="entry name" value="EP450I"/>
</dbReference>
<dbReference type="InterPro" id="IPR002401">
    <property type="entry name" value="Cyt_P450_E_grp-I"/>
</dbReference>
<dbReference type="FunFam" id="1.10.630.10:FF:000042">
    <property type="entry name" value="Cytochrome P450"/>
    <property type="match status" value="1"/>
</dbReference>
<keyword evidence="5 13" id="KW-0349">Heme</keyword>
<dbReference type="AlphaFoldDB" id="A0AAW1UR71"/>
<keyword evidence="16" id="KW-1185">Reference proteome</keyword>
<dbReference type="SUPFAM" id="SSF48264">
    <property type="entry name" value="Cytochrome P450"/>
    <property type="match status" value="1"/>
</dbReference>
<dbReference type="Gene3D" id="1.10.630.10">
    <property type="entry name" value="Cytochrome P450"/>
    <property type="match status" value="1"/>
</dbReference>
<dbReference type="PANTHER" id="PTHR24292">
    <property type="entry name" value="CYTOCHROME P450"/>
    <property type="match status" value="1"/>
</dbReference>
<organism evidence="15 16">
    <name type="scientific">Henosepilachna vigintioctopunctata</name>
    <dbReference type="NCBI Taxonomy" id="420089"/>
    <lineage>
        <taxon>Eukaryota</taxon>
        <taxon>Metazoa</taxon>
        <taxon>Ecdysozoa</taxon>
        <taxon>Arthropoda</taxon>
        <taxon>Hexapoda</taxon>
        <taxon>Insecta</taxon>
        <taxon>Pterygota</taxon>
        <taxon>Neoptera</taxon>
        <taxon>Endopterygota</taxon>
        <taxon>Coleoptera</taxon>
        <taxon>Polyphaga</taxon>
        <taxon>Cucujiformia</taxon>
        <taxon>Coccinelloidea</taxon>
        <taxon>Coccinellidae</taxon>
        <taxon>Epilachninae</taxon>
        <taxon>Epilachnini</taxon>
        <taxon>Henosepilachna</taxon>
    </lineage>
</organism>
<accession>A0AAW1UR71</accession>
<evidence type="ECO:0008006" key="17">
    <source>
        <dbReference type="Google" id="ProtNLM"/>
    </source>
</evidence>
<dbReference type="GO" id="GO:0005789">
    <property type="term" value="C:endoplasmic reticulum membrane"/>
    <property type="evidence" value="ECO:0007669"/>
    <property type="project" value="UniProtKB-SubCell"/>
</dbReference>
<dbReference type="GO" id="GO:0016705">
    <property type="term" value="F:oxidoreductase activity, acting on paired donors, with incorporation or reduction of molecular oxygen"/>
    <property type="evidence" value="ECO:0007669"/>
    <property type="project" value="InterPro"/>
</dbReference>
<keyword evidence="8" id="KW-0492">Microsome</keyword>
<dbReference type="Pfam" id="PF00067">
    <property type="entry name" value="p450"/>
    <property type="match status" value="1"/>
</dbReference>
<keyword evidence="11 14" id="KW-0503">Monooxygenase</keyword>
<reference evidence="15 16" key="1">
    <citation type="submission" date="2023-03" db="EMBL/GenBank/DDBJ databases">
        <title>Genome insight into feeding habits of ladybird beetles.</title>
        <authorList>
            <person name="Li H.-S."/>
            <person name="Huang Y.-H."/>
            <person name="Pang H."/>
        </authorList>
    </citation>
    <scope>NUCLEOTIDE SEQUENCE [LARGE SCALE GENOMIC DNA]</scope>
    <source>
        <strain evidence="15">SYSU_2023b</strain>
        <tissue evidence="15">Whole body</tissue>
    </source>
</reference>
<feature type="binding site" description="axial binding residue" evidence="13">
    <location>
        <position position="377"/>
    </location>
    <ligand>
        <name>heme</name>
        <dbReference type="ChEBI" id="CHEBI:30413"/>
    </ligand>
    <ligandPart>
        <name>Fe</name>
        <dbReference type="ChEBI" id="CHEBI:18248"/>
    </ligandPart>
</feature>
<keyword evidence="6 13" id="KW-0479">Metal-binding</keyword>
<protein>
    <recommendedName>
        <fullName evidence="17">Cytochrome P450</fullName>
    </recommendedName>
</protein>
<keyword evidence="10 13" id="KW-0408">Iron</keyword>
<name>A0AAW1UR71_9CUCU</name>
<dbReference type="PRINTS" id="PR00385">
    <property type="entry name" value="P450"/>
</dbReference>
<evidence type="ECO:0000256" key="3">
    <source>
        <dbReference type="ARBA" id="ARBA00004406"/>
    </source>
</evidence>
<evidence type="ECO:0000256" key="13">
    <source>
        <dbReference type="PIRSR" id="PIRSR602401-1"/>
    </source>
</evidence>
<dbReference type="InterPro" id="IPR036396">
    <property type="entry name" value="Cyt_P450_sf"/>
</dbReference>
<comment type="caution">
    <text evidence="15">The sequence shown here is derived from an EMBL/GenBank/DDBJ whole genome shotgun (WGS) entry which is preliminary data.</text>
</comment>
<evidence type="ECO:0000256" key="6">
    <source>
        <dbReference type="ARBA" id="ARBA00022723"/>
    </source>
</evidence>
<sequence length="435" mass="50271">MRERLRSFPGPLKYFSGKIRRFWSKNIFVLKGKAWKNMRSTLSPAFTSSRMKSMFVLMCENAEAFVQYYKEQKEDLIEADIKDAFGRFTTDVIANIAYGIQVDSLTKRDNEFFIMGKEASVFGLRKKLIFFFYQCAPALSNFLRISIFGSKVKTFFTDLVRDTMKMREEQNIERPDIIGRMIKAKKGPQQETESTNIEEMNFAAVEEYFDSQKVTGRLTDSDIIANTFMFFIAGYDGMSSVMSFMAYELAVNADVQKKLIDEIDKNNTMNVAPSYETIVSMVYLDMVVSETLRKWPPGVFGDRITTKPYTIEPDDSEETPVHLTIKTKVIIPIYAIHHDPQYYENPQKFNPERFAPENRINIKPYTYLPFGVGPRNCIASRFALLELKAVFFYLLSNFEIVPIEKTQIPLKISKSSLNLGPERAIILGLKRRTYL</sequence>
<dbReference type="Proteomes" id="UP001431783">
    <property type="component" value="Unassembled WGS sequence"/>
</dbReference>
<dbReference type="InterPro" id="IPR001128">
    <property type="entry name" value="Cyt_P450"/>
</dbReference>
<evidence type="ECO:0000256" key="2">
    <source>
        <dbReference type="ARBA" id="ARBA00004174"/>
    </source>
</evidence>
<proteinExistence type="inferred from homology"/>
<gene>
    <name evidence="15" type="ORF">WA026_001879</name>
</gene>
<dbReference type="EMBL" id="JARQZJ010000091">
    <property type="protein sequence ID" value="KAK9883693.1"/>
    <property type="molecule type" value="Genomic_DNA"/>
</dbReference>
<evidence type="ECO:0000256" key="7">
    <source>
        <dbReference type="ARBA" id="ARBA00022824"/>
    </source>
</evidence>
<evidence type="ECO:0000256" key="12">
    <source>
        <dbReference type="ARBA" id="ARBA00023136"/>
    </source>
</evidence>
<evidence type="ECO:0000256" key="4">
    <source>
        <dbReference type="ARBA" id="ARBA00010617"/>
    </source>
</evidence>
<comment type="cofactor">
    <cofactor evidence="1 13">
        <name>heme</name>
        <dbReference type="ChEBI" id="CHEBI:30413"/>
    </cofactor>
</comment>
<evidence type="ECO:0000256" key="1">
    <source>
        <dbReference type="ARBA" id="ARBA00001971"/>
    </source>
</evidence>
<dbReference type="PROSITE" id="PS00086">
    <property type="entry name" value="CYTOCHROME_P450"/>
    <property type="match status" value="1"/>
</dbReference>
<evidence type="ECO:0000256" key="5">
    <source>
        <dbReference type="ARBA" id="ARBA00022617"/>
    </source>
</evidence>
<evidence type="ECO:0000256" key="8">
    <source>
        <dbReference type="ARBA" id="ARBA00022848"/>
    </source>
</evidence>
<dbReference type="InterPro" id="IPR017972">
    <property type="entry name" value="Cyt_P450_CS"/>
</dbReference>
<evidence type="ECO:0000256" key="9">
    <source>
        <dbReference type="ARBA" id="ARBA00023002"/>
    </source>
</evidence>
<evidence type="ECO:0000256" key="10">
    <source>
        <dbReference type="ARBA" id="ARBA00023004"/>
    </source>
</evidence>
<keyword evidence="9 14" id="KW-0560">Oxidoreductase</keyword>
<keyword evidence="7" id="KW-0256">Endoplasmic reticulum</keyword>
<evidence type="ECO:0000313" key="15">
    <source>
        <dbReference type="EMBL" id="KAK9883693.1"/>
    </source>
</evidence>
<dbReference type="GO" id="GO:0005506">
    <property type="term" value="F:iron ion binding"/>
    <property type="evidence" value="ECO:0007669"/>
    <property type="project" value="InterPro"/>
</dbReference>
<evidence type="ECO:0000256" key="11">
    <source>
        <dbReference type="ARBA" id="ARBA00023033"/>
    </source>
</evidence>
<evidence type="ECO:0000256" key="14">
    <source>
        <dbReference type="RuleBase" id="RU000461"/>
    </source>
</evidence>
<dbReference type="GO" id="GO:0020037">
    <property type="term" value="F:heme binding"/>
    <property type="evidence" value="ECO:0007669"/>
    <property type="project" value="InterPro"/>
</dbReference>
<dbReference type="PANTHER" id="PTHR24292:SF54">
    <property type="entry name" value="CYP9F3-RELATED"/>
    <property type="match status" value="1"/>
</dbReference>
<dbReference type="GO" id="GO:0004497">
    <property type="term" value="F:monooxygenase activity"/>
    <property type="evidence" value="ECO:0007669"/>
    <property type="project" value="UniProtKB-KW"/>
</dbReference>
<comment type="similarity">
    <text evidence="4 14">Belongs to the cytochrome P450 family.</text>
</comment>
<evidence type="ECO:0000313" key="16">
    <source>
        <dbReference type="Proteomes" id="UP001431783"/>
    </source>
</evidence>
<keyword evidence="12" id="KW-0472">Membrane</keyword>